<keyword evidence="10" id="KW-1185">Reference proteome</keyword>
<feature type="binding site" evidence="7">
    <location>
        <position position="329"/>
    </location>
    <ligand>
        <name>D-dopa</name>
        <dbReference type="ChEBI" id="CHEBI:149689"/>
    </ligand>
</feature>
<evidence type="ECO:0000313" key="9">
    <source>
        <dbReference type="EMBL" id="KAK3758005.1"/>
    </source>
</evidence>
<dbReference type="AlphaFoldDB" id="A0AAE0YW42"/>
<dbReference type="PANTHER" id="PTHR11530">
    <property type="entry name" value="D-AMINO ACID OXIDASE"/>
    <property type="match status" value="1"/>
</dbReference>
<organism evidence="9 10">
    <name type="scientific">Elysia crispata</name>
    <name type="common">lettuce slug</name>
    <dbReference type="NCBI Taxonomy" id="231223"/>
    <lineage>
        <taxon>Eukaryota</taxon>
        <taxon>Metazoa</taxon>
        <taxon>Spiralia</taxon>
        <taxon>Lophotrochozoa</taxon>
        <taxon>Mollusca</taxon>
        <taxon>Gastropoda</taxon>
        <taxon>Heterobranchia</taxon>
        <taxon>Euthyneura</taxon>
        <taxon>Panpulmonata</taxon>
        <taxon>Sacoglossa</taxon>
        <taxon>Placobranchoidea</taxon>
        <taxon>Plakobranchidae</taxon>
        <taxon>Elysia</taxon>
    </lineage>
</organism>
<gene>
    <name evidence="9" type="ORF">RRG08_058313</name>
</gene>
<feature type="binding site" evidence="7">
    <location>
        <begin position="60"/>
        <end position="61"/>
    </location>
    <ligand>
        <name>FAD</name>
        <dbReference type="ChEBI" id="CHEBI:57692"/>
    </ligand>
</feature>
<dbReference type="EMBL" id="JAWDGP010005302">
    <property type="protein sequence ID" value="KAK3758005.1"/>
    <property type="molecule type" value="Genomic_DNA"/>
</dbReference>
<comment type="subcellular location">
    <subcellularLocation>
        <location evidence="2">Peroxisome matrix</location>
    </subcellularLocation>
</comment>
<evidence type="ECO:0000256" key="2">
    <source>
        <dbReference type="ARBA" id="ARBA00004253"/>
    </source>
</evidence>
<dbReference type="GO" id="GO:0019478">
    <property type="term" value="P:D-amino acid catabolic process"/>
    <property type="evidence" value="ECO:0007669"/>
    <property type="project" value="TreeGrafter"/>
</dbReference>
<evidence type="ECO:0000256" key="6">
    <source>
        <dbReference type="ARBA" id="ARBA00023002"/>
    </source>
</evidence>
<evidence type="ECO:0000256" key="5">
    <source>
        <dbReference type="ARBA" id="ARBA00022827"/>
    </source>
</evidence>
<dbReference type="SUPFAM" id="SSF54373">
    <property type="entry name" value="FAD-linked reductases, C-terminal domain"/>
    <property type="match status" value="1"/>
</dbReference>
<dbReference type="PANTHER" id="PTHR11530:SF11">
    <property type="entry name" value="D-ASPARTATE OXIDASE"/>
    <property type="match status" value="1"/>
</dbReference>
<evidence type="ECO:0000313" key="10">
    <source>
        <dbReference type="Proteomes" id="UP001283361"/>
    </source>
</evidence>
<dbReference type="Gene3D" id="3.40.50.720">
    <property type="entry name" value="NAD(P)-binding Rossmann-like Domain"/>
    <property type="match status" value="1"/>
</dbReference>
<feature type="binding site" evidence="7">
    <location>
        <position position="243"/>
    </location>
    <ligand>
        <name>D-dopa</name>
        <dbReference type="ChEBI" id="CHEBI:149689"/>
    </ligand>
</feature>
<dbReference type="InterPro" id="IPR006076">
    <property type="entry name" value="FAD-dep_OxRdtase"/>
</dbReference>
<dbReference type="PIRSF" id="PIRSF000189">
    <property type="entry name" value="D-aa_oxidase"/>
    <property type="match status" value="1"/>
</dbReference>
<keyword evidence="5 7" id="KW-0274">FAD</keyword>
<accession>A0AAE0YW42</accession>
<feature type="domain" description="FAD dependent oxidoreductase" evidence="8">
    <location>
        <begin position="23"/>
        <end position="344"/>
    </location>
</feature>
<dbReference type="GO" id="GO:0071949">
    <property type="term" value="F:FAD binding"/>
    <property type="evidence" value="ECO:0007669"/>
    <property type="project" value="InterPro"/>
</dbReference>
<reference evidence="9" key="1">
    <citation type="journal article" date="2023" name="G3 (Bethesda)">
        <title>A reference genome for the long-term kleptoplast-retaining sea slug Elysia crispata morphotype clarki.</title>
        <authorList>
            <person name="Eastman K.E."/>
            <person name="Pendleton A.L."/>
            <person name="Shaikh M.A."/>
            <person name="Suttiyut T."/>
            <person name="Ogas R."/>
            <person name="Tomko P."/>
            <person name="Gavelis G."/>
            <person name="Widhalm J.R."/>
            <person name="Wisecaver J.H."/>
        </authorList>
    </citation>
    <scope>NUCLEOTIDE SEQUENCE</scope>
    <source>
        <strain evidence="9">ECLA1</strain>
    </source>
</reference>
<feature type="binding site" evidence="7">
    <location>
        <position position="298"/>
    </location>
    <ligand>
        <name>D-dopa</name>
        <dbReference type="ChEBI" id="CHEBI:149689"/>
    </ligand>
</feature>
<dbReference type="SUPFAM" id="SSF51971">
    <property type="entry name" value="Nucleotide-binding domain"/>
    <property type="match status" value="1"/>
</dbReference>
<name>A0AAE0YW42_9GAST</name>
<evidence type="ECO:0000256" key="7">
    <source>
        <dbReference type="PIRSR" id="PIRSR000189-1"/>
    </source>
</evidence>
<dbReference type="GO" id="GO:0003884">
    <property type="term" value="F:D-amino-acid oxidase activity"/>
    <property type="evidence" value="ECO:0007669"/>
    <property type="project" value="InterPro"/>
</dbReference>
<dbReference type="Pfam" id="PF01266">
    <property type="entry name" value="DAO"/>
    <property type="match status" value="1"/>
</dbReference>
<evidence type="ECO:0000256" key="1">
    <source>
        <dbReference type="ARBA" id="ARBA00001974"/>
    </source>
</evidence>
<protein>
    <recommendedName>
        <fullName evidence="8">FAD dependent oxidoreductase domain-containing protein</fullName>
    </recommendedName>
</protein>
<dbReference type="InterPro" id="IPR023209">
    <property type="entry name" value="DAO"/>
</dbReference>
<keyword evidence="6" id="KW-0560">Oxidoreductase</keyword>
<evidence type="ECO:0000259" key="8">
    <source>
        <dbReference type="Pfam" id="PF01266"/>
    </source>
</evidence>
<comment type="similarity">
    <text evidence="3">Belongs to the DAMOX/DASOX family.</text>
</comment>
<dbReference type="Proteomes" id="UP001283361">
    <property type="component" value="Unassembled WGS sequence"/>
</dbReference>
<sequence length="357" mass="40599">MVRNVTCLRKNQEEFNITMVHSVAVIGAGAVGLSAAVNVLQALRDVKVTIIADKFDENTTSWGAGGIFRLDLDYHPKKDHERIRDWAINSWYHYSTLAHSDQAEESGMSFVAGTLLYNVPKEEAYSVMSELTFDFQKLSQTQLKQLNPRVSYKYGYSFTTLLTHTGTYLKWLMKQFLYCGGSVQCRTLSSITELQDDFDIVINCCGLNAAQLCQDKHMYPIMGHLIKVKAPWIKKFFWSEEFYMFPHNNYILLGGIREKGNWSTVPDMAVRETILSRGKNLFPHLKHAPIIDEWVGLRPGRPSIRLELEEVKCKNKKSLPVVHNYGHAGDGITLSWDCGVEAARLVKEVLTFAKSHL</sequence>
<proteinExistence type="inferred from homology"/>
<evidence type="ECO:0000256" key="3">
    <source>
        <dbReference type="ARBA" id="ARBA00006730"/>
    </source>
</evidence>
<keyword evidence="4" id="KW-0285">Flavoprotein</keyword>
<dbReference type="Gene3D" id="3.30.9.10">
    <property type="entry name" value="D-Amino Acid Oxidase, subunit A, domain 2"/>
    <property type="match status" value="1"/>
</dbReference>
<comment type="cofactor">
    <cofactor evidence="1 7">
        <name>FAD</name>
        <dbReference type="ChEBI" id="CHEBI:57692"/>
    </cofactor>
</comment>
<dbReference type="GO" id="GO:0005782">
    <property type="term" value="C:peroxisomal matrix"/>
    <property type="evidence" value="ECO:0007669"/>
    <property type="project" value="UniProtKB-SubCell"/>
</dbReference>
<comment type="caution">
    <text evidence="9">The sequence shown here is derived from an EMBL/GenBank/DDBJ whole genome shotgun (WGS) entry which is preliminary data.</text>
</comment>
<evidence type="ECO:0000256" key="4">
    <source>
        <dbReference type="ARBA" id="ARBA00022630"/>
    </source>
</evidence>